<keyword evidence="4 12" id="KW-0894">Sodium channel</keyword>
<evidence type="ECO:0000256" key="7">
    <source>
        <dbReference type="ARBA" id="ARBA00023053"/>
    </source>
</evidence>
<evidence type="ECO:0000256" key="2">
    <source>
        <dbReference type="ARBA" id="ARBA00007193"/>
    </source>
</evidence>
<keyword evidence="3 12" id="KW-0813">Transport</keyword>
<dbReference type="Gene3D" id="2.60.470.10">
    <property type="entry name" value="Acid-sensing ion channels like domains"/>
    <property type="match status" value="1"/>
</dbReference>
<comment type="similarity">
    <text evidence="2 12">Belongs to the amiloride-sensitive sodium channel (TC 1.A.6) family.</text>
</comment>
<dbReference type="PANTHER" id="PTHR11690:SF288">
    <property type="entry name" value="AMILORIDE-SENSITIVE NA+ CHANNEL-RELATED"/>
    <property type="match status" value="1"/>
</dbReference>
<evidence type="ECO:0000256" key="1">
    <source>
        <dbReference type="ARBA" id="ARBA00004141"/>
    </source>
</evidence>
<evidence type="ECO:0000256" key="10">
    <source>
        <dbReference type="ARBA" id="ARBA00023201"/>
    </source>
</evidence>
<keyword evidence="15" id="KW-1185">Reference proteome</keyword>
<keyword evidence="7" id="KW-0915">Sodium</keyword>
<evidence type="ECO:0000256" key="5">
    <source>
        <dbReference type="ARBA" id="ARBA00022692"/>
    </source>
</evidence>
<evidence type="ECO:0000313" key="14">
    <source>
        <dbReference type="EMBL" id="KAK4887600.1"/>
    </source>
</evidence>
<dbReference type="InterPro" id="IPR001873">
    <property type="entry name" value="ENaC"/>
</dbReference>
<feature type="transmembrane region" description="Helical" evidence="13">
    <location>
        <begin position="46"/>
        <end position="64"/>
    </location>
</feature>
<dbReference type="PANTHER" id="PTHR11690">
    <property type="entry name" value="AMILORIDE-SENSITIVE SODIUM CHANNEL-RELATED"/>
    <property type="match status" value="1"/>
</dbReference>
<reference evidence="15" key="1">
    <citation type="submission" date="2023-01" db="EMBL/GenBank/DDBJ databases">
        <title>Key to firefly adult light organ development and bioluminescence: homeobox transcription factors regulate luciferase expression and transportation to peroxisome.</title>
        <authorList>
            <person name="Fu X."/>
        </authorList>
    </citation>
    <scope>NUCLEOTIDE SEQUENCE [LARGE SCALE GENOMIC DNA]</scope>
</reference>
<feature type="transmembrane region" description="Helical" evidence="13">
    <location>
        <begin position="425"/>
        <end position="451"/>
    </location>
</feature>
<keyword evidence="8 12" id="KW-0406">Ion transport</keyword>
<evidence type="ECO:0000256" key="6">
    <source>
        <dbReference type="ARBA" id="ARBA00022989"/>
    </source>
</evidence>
<keyword evidence="11 12" id="KW-0407">Ion channel</keyword>
<comment type="caution">
    <text evidence="14">The sequence shown here is derived from an EMBL/GenBank/DDBJ whole genome shotgun (WGS) entry which is preliminary data.</text>
</comment>
<accession>A0AAN7QC01</accession>
<organism evidence="14 15">
    <name type="scientific">Aquatica leii</name>
    <dbReference type="NCBI Taxonomy" id="1421715"/>
    <lineage>
        <taxon>Eukaryota</taxon>
        <taxon>Metazoa</taxon>
        <taxon>Ecdysozoa</taxon>
        <taxon>Arthropoda</taxon>
        <taxon>Hexapoda</taxon>
        <taxon>Insecta</taxon>
        <taxon>Pterygota</taxon>
        <taxon>Neoptera</taxon>
        <taxon>Endopterygota</taxon>
        <taxon>Coleoptera</taxon>
        <taxon>Polyphaga</taxon>
        <taxon>Elateriformia</taxon>
        <taxon>Elateroidea</taxon>
        <taxon>Lampyridae</taxon>
        <taxon>Luciolinae</taxon>
        <taxon>Aquatica</taxon>
    </lineage>
</organism>
<dbReference type="AlphaFoldDB" id="A0AAN7QC01"/>
<dbReference type="EMBL" id="JARPUR010000001">
    <property type="protein sequence ID" value="KAK4887600.1"/>
    <property type="molecule type" value="Genomic_DNA"/>
</dbReference>
<evidence type="ECO:0000256" key="9">
    <source>
        <dbReference type="ARBA" id="ARBA00023136"/>
    </source>
</evidence>
<dbReference type="Gene3D" id="1.10.287.770">
    <property type="entry name" value="YojJ-like"/>
    <property type="match status" value="1"/>
</dbReference>
<name>A0AAN7QC01_9COLE</name>
<proteinExistence type="inferred from homology"/>
<protein>
    <submittedName>
        <fullName evidence="14">Uncharacterized protein</fullName>
    </submittedName>
</protein>
<dbReference type="GO" id="GO:0005886">
    <property type="term" value="C:plasma membrane"/>
    <property type="evidence" value="ECO:0007669"/>
    <property type="project" value="TreeGrafter"/>
</dbReference>
<evidence type="ECO:0000256" key="4">
    <source>
        <dbReference type="ARBA" id="ARBA00022461"/>
    </source>
</evidence>
<evidence type="ECO:0000256" key="3">
    <source>
        <dbReference type="ARBA" id="ARBA00022448"/>
    </source>
</evidence>
<keyword evidence="5 12" id="KW-0812">Transmembrane</keyword>
<dbReference type="Pfam" id="PF00858">
    <property type="entry name" value="ASC"/>
    <property type="match status" value="2"/>
</dbReference>
<gene>
    <name evidence="14" type="ORF">RN001_003871</name>
</gene>
<keyword evidence="9 13" id="KW-0472">Membrane</keyword>
<evidence type="ECO:0000256" key="13">
    <source>
        <dbReference type="SAM" id="Phobius"/>
    </source>
</evidence>
<evidence type="ECO:0000313" key="15">
    <source>
        <dbReference type="Proteomes" id="UP001353858"/>
    </source>
</evidence>
<dbReference type="PRINTS" id="PR01078">
    <property type="entry name" value="AMINACHANNEL"/>
</dbReference>
<dbReference type="GO" id="GO:0015280">
    <property type="term" value="F:ligand-gated sodium channel activity"/>
    <property type="evidence" value="ECO:0007669"/>
    <property type="project" value="TreeGrafter"/>
</dbReference>
<comment type="subcellular location">
    <subcellularLocation>
        <location evidence="1">Membrane</location>
        <topology evidence="1">Multi-pass membrane protein</topology>
    </subcellularLocation>
</comment>
<evidence type="ECO:0000256" key="11">
    <source>
        <dbReference type="ARBA" id="ARBA00023303"/>
    </source>
</evidence>
<dbReference type="Proteomes" id="UP001353858">
    <property type="component" value="Unassembled WGS sequence"/>
</dbReference>
<keyword evidence="6 13" id="KW-1133">Transmembrane helix</keyword>
<evidence type="ECO:0000256" key="8">
    <source>
        <dbReference type="ARBA" id="ARBA00023065"/>
    </source>
</evidence>
<evidence type="ECO:0000256" key="12">
    <source>
        <dbReference type="RuleBase" id="RU000679"/>
    </source>
</evidence>
<keyword evidence="10 12" id="KW-0739">Sodium transport</keyword>
<sequence length="478" mass="55409">MANKKVRNDKNRFRNLKSYFPEFCRGSTIHGLKFLGENDRSILERIWWIFFIALAFYLVSNLIASTHKKWMNSPVIVTFATSETPIYEIPFPAVTICPLVKIDPNKFYLNTSESISDIALDPEEFVVSCRLAHEPCNYRNYPLFTPVLTSGGVCYSFNFFDRDDLFTDNTDLSHLDNIPHQPLSFWTIDRGYKKKIGINTYPRRSILTGTIGGLELVLASSKPQLNNPCRSVLKGYKVILHHPGKLPRYDERDILVPLNELVSVGIKPNMIRTSEELNKYKAKDRKCFLEKERKLEFFKAYDQQNCLQECLSHYALKKCDCVGFYMPRRNTTPICGPVKFDCLKEARIVRTKRHVPKPDCNCLPACYSLTYDTETSQMNWDWYNIDALKSYFNESTDGLSRLVIFYKDLQFMSSERHELYGESEFWANCGGLLGLFTGFSLLSAVEILYFLTLRLYCNIRKYGIKYWSGSKDLIESDA</sequence>